<dbReference type="SUPFAM" id="SSF103473">
    <property type="entry name" value="MFS general substrate transporter"/>
    <property type="match status" value="1"/>
</dbReference>
<reference evidence="8" key="1">
    <citation type="submission" date="2022-06" db="EMBL/GenBank/DDBJ databases">
        <title>WGS of actinobacteria.</title>
        <authorList>
            <person name="Thawai C."/>
        </authorList>
    </citation>
    <scope>NUCLEOTIDE SEQUENCE</scope>
    <source>
        <strain evidence="8">AA8</strain>
    </source>
</reference>
<feature type="transmembrane region" description="Helical" evidence="6">
    <location>
        <begin position="149"/>
        <end position="169"/>
    </location>
</feature>
<proteinExistence type="predicted"/>
<name>A0A9X2LCY4_9ACTN</name>
<feature type="transmembrane region" description="Helical" evidence="6">
    <location>
        <begin position="28"/>
        <end position="51"/>
    </location>
</feature>
<feature type="transmembrane region" description="Helical" evidence="6">
    <location>
        <begin position="57"/>
        <end position="79"/>
    </location>
</feature>
<dbReference type="EMBL" id="JANIID010000002">
    <property type="protein sequence ID" value="MCQ8768979.1"/>
    <property type="molecule type" value="Genomic_DNA"/>
</dbReference>
<evidence type="ECO:0000259" key="7">
    <source>
        <dbReference type="PROSITE" id="PS50850"/>
    </source>
</evidence>
<keyword evidence="4 6" id="KW-0472">Membrane</keyword>
<evidence type="ECO:0000256" key="5">
    <source>
        <dbReference type="SAM" id="MobiDB-lite"/>
    </source>
</evidence>
<feature type="transmembrane region" description="Helical" evidence="6">
    <location>
        <begin position="341"/>
        <end position="359"/>
    </location>
</feature>
<dbReference type="PROSITE" id="PS00216">
    <property type="entry name" value="SUGAR_TRANSPORT_1"/>
    <property type="match status" value="1"/>
</dbReference>
<comment type="caution">
    <text evidence="8">The sequence shown here is derived from an EMBL/GenBank/DDBJ whole genome shotgun (WGS) entry which is preliminary data.</text>
</comment>
<dbReference type="Gene3D" id="1.20.1250.20">
    <property type="entry name" value="MFS general substrate transporter like domains"/>
    <property type="match status" value="1"/>
</dbReference>
<dbReference type="GO" id="GO:0022857">
    <property type="term" value="F:transmembrane transporter activity"/>
    <property type="evidence" value="ECO:0007669"/>
    <property type="project" value="InterPro"/>
</dbReference>
<feature type="transmembrane region" description="Helical" evidence="6">
    <location>
        <begin position="118"/>
        <end position="137"/>
    </location>
</feature>
<feature type="transmembrane region" description="Helical" evidence="6">
    <location>
        <begin position="189"/>
        <end position="207"/>
    </location>
</feature>
<dbReference type="GO" id="GO:0005886">
    <property type="term" value="C:plasma membrane"/>
    <property type="evidence" value="ECO:0007669"/>
    <property type="project" value="UniProtKB-SubCell"/>
</dbReference>
<dbReference type="AlphaFoldDB" id="A0A9X2LCY4"/>
<keyword evidence="2 6" id="KW-0812">Transmembrane</keyword>
<feature type="transmembrane region" description="Helical" evidence="6">
    <location>
        <begin position="91"/>
        <end position="112"/>
    </location>
</feature>
<keyword evidence="3 6" id="KW-1133">Transmembrane helix</keyword>
<evidence type="ECO:0000256" key="1">
    <source>
        <dbReference type="ARBA" id="ARBA00004651"/>
    </source>
</evidence>
<feature type="transmembrane region" description="Helical" evidence="6">
    <location>
        <begin position="380"/>
        <end position="401"/>
    </location>
</feature>
<keyword evidence="9" id="KW-1185">Reference proteome</keyword>
<dbReference type="Pfam" id="PF07690">
    <property type="entry name" value="MFS_1"/>
    <property type="match status" value="1"/>
</dbReference>
<feature type="transmembrane region" description="Helical" evidence="6">
    <location>
        <begin position="252"/>
        <end position="273"/>
    </location>
</feature>
<evidence type="ECO:0000256" key="4">
    <source>
        <dbReference type="ARBA" id="ARBA00023136"/>
    </source>
</evidence>
<feature type="domain" description="Major facilitator superfamily (MFS) profile" evidence="7">
    <location>
        <begin position="25"/>
        <end position="430"/>
    </location>
</feature>
<dbReference type="InterPro" id="IPR020846">
    <property type="entry name" value="MFS_dom"/>
</dbReference>
<gene>
    <name evidence="8" type="ORF">NQU55_04180</name>
</gene>
<feature type="transmembrane region" description="Helical" evidence="6">
    <location>
        <begin position="285"/>
        <end position="305"/>
    </location>
</feature>
<dbReference type="Proteomes" id="UP001142374">
    <property type="component" value="Unassembled WGS sequence"/>
</dbReference>
<feature type="region of interest" description="Disordered" evidence="5">
    <location>
        <begin position="1"/>
        <end position="20"/>
    </location>
</feature>
<feature type="transmembrane region" description="Helical" evidence="6">
    <location>
        <begin position="317"/>
        <end position="335"/>
    </location>
</feature>
<dbReference type="RefSeq" id="WP_256789741.1">
    <property type="nucleotide sequence ID" value="NZ_JANIID010000002.1"/>
</dbReference>
<evidence type="ECO:0000256" key="3">
    <source>
        <dbReference type="ARBA" id="ARBA00022989"/>
    </source>
</evidence>
<dbReference type="InterPro" id="IPR011701">
    <property type="entry name" value="MFS"/>
</dbReference>
<dbReference type="PANTHER" id="PTHR23534">
    <property type="entry name" value="MFS PERMEASE"/>
    <property type="match status" value="1"/>
</dbReference>
<dbReference type="PANTHER" id="PTHR23534:SF1">
    <property type="entry name" value="MAJOR FACILITATOR SUPERFAMILY PROTEIN"/>
    <property type="match status" value="1"/>
</dbReference>
<dbReference type="InterPro" id="IPR005829">
    <property type="entry name" value="Sugar_transporter_CS"/>
</dbReference>
<evidence type="ECO:0000256" key="2">
    <source>
        <dbReference type="ARBA" id="ARBA00022692"/>
    </source>
</evidence>
<evidence type="ECO:0000313" key="8">
    <source>
        <dbReference type="EMBL" id="MCQ8768979.1"/>
    </source>
</evidence>
<sequence>MGARPAAPATHGTPGSATGPEQKRIMTVLVISQVLSGAGLAAGITVGALLAEDMLGSTGLAGVPSGLFTAGAALGAMVIGRLSERWGRRPGLTLGHATAALGSLGVVVAAALDTVPLLFLSLFVYGAGTAVNLLARYAGADLAPPARRAGAVSTVLLATTFGAVLGPNLVTVTGDVAHAWGIPRLAGPFLLAVVAYAAAAVVMGAFLRPDPLLRARELAAAEAAERAAEGGADGPAGAGDGAAGERAHVRGVATGTAVMVLSQLVMIGIMTMTPVHMSAHGHGTQATGLVIALHVAAMFLPSPLTGRLVDRFGAPRIAAAAGVTLLLAGLLAALAPPHQGATLAAALVLLGLGWNFGLVSGTTMITEAVPLATRASTQGLVDVAIAIAGSTGGTTSGLVVAGSGYPALAAGGGLLALAIVPVVAYSSAGLRSRATLRRTGG</sequence>
<feature type="transmembrane region" description="Helical" evidence="6">
    <location>
        <begin position="407"/>
        <end position="428"/>
    </location>
</feature>
<comment type="subcellular location">
    <subcellularLocation>
        <location evidence="1">Cell membrane</location>
        <topology evidence="1">Multi-pass membrane protein</topology>
    </subcellularLocation>
</comment>
<organism evidence="8 9">
    <name type="scientific">Streptomyces telluris</name>
    <dbReference type="NCBI Taxonomy" id="2720021"/>
    <lineage>
        <taxon>Bacteria</taxon>
        <taxon>Bacillati</taxon>
        <taxon>Actinomycetota</taxon>
        <taxon>Actinomycetes</taxon>
        <taxon>Kitasatosporales</taxon>
        <taxon>Streptomycetaceae</taxon>
        <taxon>Streptomyces</taxon>
    </lineage>
</organism>
<dbReference type="InterPro" id="IPR036259">
    <property type="entry name" value="MFS_trans_sf"/>
</dbReference>
<evidence type="ECO:0000313" key="9">
    <source>
        <dbReference type="Proteomes" id="UP001142374"/>
    </source>
</evidence>
<evidence type="ECO:0000256" key="6">
    <source>
        <dbReference type="SAM" id="Phobius"/>
    </source>
</evidence>
<dbReference type="PROSITE" id="PS50850">
    <property type="entry name" value="MFS"/>
    <property type="match status" value="1"/>
</dbReference>
<accession>A0A9X2LCY4</accession>
<protein>
    <submittedName>
        <fullName evidence="8">MFS transporter</fullName>
    </submittedName>
</protein>